<dbReference type="RefSeq" id="WP_234654558.1">
    <property type="nucleotide sequence ID" value="NZ_CP094997.1"/>
</dbReference>
<name>A0A9X1TKL2_9BACT</name>
<accession>A0A9X1TKL2</accession>
<keyword evidence="2" id="KW-1185">Reference proteome</keyword>
<dbReference type="AlphaFoldDB" id="A0A9X1TKL2"/>
<organism evidence="1 2">
    <name type="scientific">Dyadobacter chenwenxiniae</name>
    <dbReference type="NCBI Taxonomy" id="2906456"/>
    <lineage>
        <taxon>Bacteria</taxon>
        <taxon>Pseudomonadati</taxon>
        <taxon>Bacteroidota</taxon>
        <taxon>Cytophagia</taxon>
        <taxon>Cytophagales</taxon>
        <taxon>Spirosomataceae</taxon>
        <taxon>Dyadobacter</taxon>
    </lineage>
</organism>
<proteinExistence type="predicted"/>
<dbReference type="Proteomes" id="UP001139000">
    <property type="component" value="Unassembled WGS sequence"/>
</dbReference>
<protein>
    <submittedName>
        <fullName evidence="1">Uncharacterized protein</fullName>
    </submittedName>
</protein>
<reference evidence="1" key="1">
    <citation type="submission" date="2021-12" db="EMBL/GenBank/DDBJ databases">
        <title>Novel species in genus Dyadobacter.</title>
        <authorList>
            <person name="Ma C."/>
        </authorList>
    </citation>
    <scope>NUCLEOTIDE SEQUENCE</scope>
    <source>
        <strain evidence="1">LJ419</strain>
    </source>
</reference>
<evidence type="ECO:0000313" key="1">
    <source>
        <dbReference type="EMBL" id="MCF0061333.1"/>
    </source>
</evidence>
<gene>
    <name evidence="1" type="ORF">LXM26_07505</name>
</gene>
<sequence length="55" mass="5958">MAYQDSSDILFDELAIWESSEGKRSLGGFSLNADCDCAGYTSIIDDDNDDTQAST</sequence>
<comment type="caution">
    <text evidence="1">The sequence shown here is derived from an EMBL/GenBank/DDBJ whole genome shotgun (WGS) entry which is preliminary data.</text>
</comment>
<evidence type="ECO:0000313" key="2">
    <source>
        <dbReference type="Proteomes" id="UP001139000"/>
    </source>
</evidence>
<dbReference type="EMBL" id="JAJTTC010000001">
    <property type="protein sequence ID" value="MCF0061333.1"/>
    <property type="molecule type" value="Genomic_DNA"/>
</dbReference>